<reference evidence="1 2" key="1">
    <citation type="submission" date="2019-07" db="EMBL/GenBank/DDBJ databases">
        <authorList>
            <person name="Kim J."/>
        </authorList>
    </citation>
    <scope>NUCLEOTIDE SEQUENCE [LARGE SCALE GENOMIC DNA]</scope>
    <source>
        <strain evidence="1 2">N4</strain>
    </source>
</reference>
<dbReference type="Pfam" id="PF14107">
    <property type="entry name" value="DUF4280"/>
    <property type="match status" value="1"/>
</dbReference>
<keyword evidence="2" id="KW-1185">Reference proteome</keyword>
<evidence type="ECO:0000313" key="1">
    <source>
        <dbReference type="EMBL" id="TVX94544.1"/>
    </source>
</evidence>
<proteinExistence type="predicted"/>
<sequence length="140" mass="14905">MSTALSMIPALGNPQKSYVVAGAIVSCSYGTKMTRLHMPVSHGVFVKGKPQLSTADYQPYLNIQPFGKCLSIQNPVVASGTAANGDILKPVPCTPIVTMPWQGGKSDVLIENEPAMLNDCTNMCLYCGDLKIEDDGQDLA</sequence>
<protein>
    <submittedName>
        <fullName evidence="1">DUF4280 domain-containing protein</fullName>
    </submittedName>
</protein>
<dbReference type="AlphaFoldDB" id="A0A559J3T7"/>
<name>A0A559J3T7_9BACL</name>
<dbReference type="EMBL" id="VNJK01000001">
    <property type="protein sequence ID" value="TVX94544.1"/>
    <property type="molecule type" value="Genomic_DNA"/>
</dbReference>
<comment type="caution">
    <text evidence="1">The sequence shown here is derived from an EMBL/GenBank/DDBJ whole genome shotgun (WGS) entry which is preliminary data.</text>
</comment>
<accession>A0A559J3T7</accession>
<gene>
    <name evidence="1" type="ORF">FPZ44_02625</name>
</gene>
<organism evidence="1 2">
    <name type="scientific">Paenibacillus agilis</name>
    <dbReference type="NCBI Taxonomy" id="3020863"/>
    <lineage>
        <taxon>Bacteria</taxon>
        <taxon>Bacillati</taxon>
        <taxon>Bacillota</taxon>
        <taxon>Bacilli</taxon>
        <taxon>Bacillales</taxon>
        <taxon>Paenibacillaceae</taxon>
        <taxon>Paenibacillus</taxon>
    </lineage>
</organism>
<evidence type="ECO:0000313" key="2">
    <source>
        <dbReference type="Proteomes" id="UP000318102"/>
    </source>
</evidence>
<dbReference type="OrthoDB" id="4825649at2"/>
<dbReference type="InterPro" id="IPR025460">
    <property type="entry name" value="DUF4280"/>
</dbReference>
<dbReference type="Proteomes" id="UP000318102">
    <property type="component" value="Unassembled WGS sequence"/>
</dbReference>